<dbReference type="InterPro" id="IPR005829">
    <property type="entry name" value="Sugar_transporter_CS"/>
</dbReference>
<dbReference type="InterPro" id="IPR036259">
    <property type="entry name" value="MFS_trans_sf"/>
</dbReference>
<evidence type="ECO:0000256" key="1">
    <source>
        <dbReference type="ARBA" id="ARBA00004141"/>
    </source>
</evidence>
<dbReference type="InterPro" id="IPR036291">
    <property type="entry name" value="NAD(P)-bd_dom_sf"/>
</dbReference>
<dbReference type="InterPro" id="IPR003663">
    <property type="entry name" value="Sugar/inositol_transpt"/>
</dbReference>
<keyword evidence="4 10" id="KW-0812">Transmembrane</keyword>
<dbReference type="CDD" id="cd05259">
    <property type="entry name" value="PCBER_SDR_a"/>
    <property type="match status" value="1"/>
</dbReference>
<evidence type="ECO:0000256" key="7">
    <source>
        <dbReference type="ARBA" id="ARBA00023002"/>
    </source>
</evidence>
<feature type="transmembrane region" description="Helical" evidence="10">
    <location>
        <begin position="593"/>
        <end position="617"/>
    </location>
</feature>
<dbReference type="Gene3D" id="3.40.50.720">
    <property type="entry name" value="NAD(P)-binding Rossmann-like Domain"/>
    <property type="match status" value="1"/>
</dbReference>
<comment type="subcellular location">
    <subcellularLocation>
        <location evidence="1">Membrane</location>
        <topology evidence="1">Multi-pass membrane protein</topology>
    </subcellularLocation>
</comment>
<dbReference type="Gene3D" id="1.20.1250.20">
    <property type="entry name" value="MFS general substrate transporter like domains"/>
    <property type="match status" value="1"/>
</dbReference>
<feature type="transmembrane region" description="Helical" evidence="10">
    <location>
        <begin position="478"/>
        <end position="499"/>
    </location>
</feature>
<dbReference type="PROSITE" id="PS50850">
    <property type="entry name" value="MFS"/>
    <property type="match status" value="1"/>
</dbReference>
<dbReference type="SUPFAM" id="SSF103473">
    <property type="entry name" value="MFS general substrate transporter"/>
    <property type="match status" value="1"/>
</dbReference>
<dbReference type="Pfam" id="PF00083">
    <property type="entry name" value="Sugar_tr"/>
    <property type="match status" value="1"/>
</dbReference>
<proteinExistence type="inferred from homology"/>
<feature type="transmembrane region" description="Helical" evidence="10">
    <location>
        <begin position="421"/>
        <end position="438"/>
    </location>
</feature>
<comment type="similarity">
    <text evidence="2">Belongs to the major facilitator superfamily. Sugar transporter (TC 2.A.1.1) family.</text>
</comment>
<feature type="transmembrane region" description="Helical" evidence="10">
    <location>
        <begin position="360"/>
        <end position="383"/>
    </location>
</feature>
<dbReference type="AlphaFoldDB" id="A0AA97PMP8"/>
<dbReference type="InterPro" id="IPR045312">
    <property type="entry name" value="PCBER-like"/>
</dbReference>
<evidence type="ECO:0000256" key="9">
    <source>
        <dbReference type="SAM" id="Coils"/>
    </source>
</evidence>
<feature type="transmembrane region" description="Helical" evidence="10">
    <location>
        <begin position="395"/>
        <end position="415"/>
    </location>
</feature>
<dbReference type="GO" id="GO:0016020">
    <property type="term" value="C:membrane"/>
    <property type="evidence" value="ECO:0007669"/>
    <property type="project" value="UniProtKB-SubCell"/>
</dbReference>
<evidence type="ECO:0000256" key="10">
    <source>
        <dbReference type="SAM" id="Phobius"/>
    </source>
</evidence>
<feature type="transmembrane region" description="Helical" evidence="10">
    <location>
        <begin position="720"/>
        <end position="742"/>
    </location>
</feature>
<dbReference type="GO" id="GO:0016491">
    <property type="term" value="F:oxidoreductase activity"/>
    <property type="evidence" value="ECO:0007669"/>
    <property type="project" value="UniProtKB-KW"/>
</dbReference>
<protein>
    <submittedName>
        <fullName evidence="12">MFS hexose transporter</fullName>
    </submittedName>
</protein>
<feature type="transmembrane region" description="Helical" evidence="10">
    <location>
        <begin position="658"/>
        <end position="681"/>
    </location>
</feature>
<feature type="domain" description="Major facilitator superfamily (MFS) profile" evidence="11">
    <location>
        <begin position="306"/>
        <end position="779"/>
    </location>
</feature>
<feature type="transmembrane region" description="Helical" evidence="10">
    <location>
        <begin position="450"/>
        <end position="472"/>
    </location>
</feature>
<keyword evidence="3" id="KW-0813">Transport</keyword>
<evidence type="ECO:0000256" key="2">
    <source>
        <dbReference type="ARBA" id="ARBA00010992"/>
    </source>
</evidence>
<dbReference type="InterPro" id="IPR020846">
    <property type="entry name" value="MFS_dom"/>
</dbReference>
<dbReference type="Pfam" id="PF05368">
    <property type="entry name" value="NmrA"/>
    <property type="match status" value="1"/>
</dbReference>
<evidence type="ECO:0000313" key="12">
    <source>
        <dbReference type="EMBL" id="ELQ40234.1"/>
    </source>
</evidence>
<keyword evidence="9" id="KW-0175">Coiled coil</keyword>
<evidence type="ECO:0000256" key="4">
    <source>
        <dbReference type="ARBA" id="ARBA00022692"/>
    </source>
</evidence>
<dbReference type="Proteomes" id="UP000011086">
    <property type="component" value="Unassembled WGS sequence"/>
</dbReference>
<gene>
    <name evidence="12" type="ORF">OOU_Y34scaffold00456g6</name>
</gene>
<keyword evidence="8 10" id="KW-0472">Membrane</keyword>
<organism evidence="12">
    <name type="scientific">Pyricularia oryzae (strain Y34)</name>
    <name type="common">Rice blast fungus</name>
    <name type="synonym">Magnaporthe oryzae</name>
    <dbReference type="NCBI Taxonomy" id="1143189"/>
    <lineage>
        <taxon>Eukaryota</taxon>
        <taxon>Fungi</taxon>
        <taxon>Dikarya</taxon>
        <taxon>Ascomycota</taxon>
        <taxon>Pezizomycotina</taxon>
        <taxon>Sordariomycetes</taxon>
        <taxon>Sordariomycetidae</taxon>
        <taxon>Magnaporthales</taxon>
        <taxon>Pyriculariaceae</taxon>
        <taxon>Pyricularia</taxon>
    </lineage>
</organism>
<feature type="transmembrane region" description="Helical" evidence="10">
    <location>
        <begin position="629"/>
        <end position="646"/>
    </location>
</feature>
<dbReference type="PRINTS" id="PR00171">
    <property type="entry name" value="SUGRTRNSPORT"/>
</dbReference>
<keyword evidence="5" id="KW-0521">NADP</keyword>
<name>A0AA97PMP8_PYRO3</name>
<evidence type="ECO:0000256" key="6">
    <source>
        <dbReference type="ARBA" id="ARBA00022989"/>
    </source>
</evidence>
<feature type="transmembrane region" description="Helical" evidence="10">
    <location>
        <begin position="754"/>
        <end position="775"/>
    </location>
</feature>
<evidence type="ECO:0000256" key="3">
    <source>
        <dbReference type="ARBA" id="ARBA00022448"/>
    </source>
</evidence>
<dbReference type="InterPro" id="IPR045263">
    <property type="entry name" value="GLUT"/>
</dbReference>
<dbReference type="Gene3D" id="3.90.25.10">
    <property type="entry name" value="UDP-galactose 4-epimerase, domain 1"/>
    <property type="match status" value="1"/>
</dbReference>
<dbReference type="GO" id="GO:0015149">
    <property type="term" value="F:hexose transmembrane transporter activity"/>
    <property type="evidence" value="ECO:0007669"/>
    <property type="project" value="TreeGrafter"/>
</dbReference>
<dbReference type="EMBL" id="JH793790">
    <property type="protein sequence ID" value="ELQ40234.1"/>
    <property type="molecule type" value="Genomic_DNA"/>
</dbReference>
<dbReference type="PANTHER" id="PTHR23503">
    <property type="entry name" value="SOLUTE CARRIER FAMILY 2"/>
    <property type="match status" value="1"/>
</dbReference>
<sequence>MADFLCWRSYISKTPSSILIFGATGKIGLHLTEWILKASPRFSRVSIFTSPSTVAAKAELLSKWETAGASIIIGDLTNPQDIADAYRGVDTVVSAVGRNVIQKQIQLIRLAEESSSVQWFFPSEYGTDVEHGPKSASERPHQDKLAVRKFIRDEVRRLHVVYLVTGPFFDMWAKFLHDQNRKEVQIIGDGEGKIGFCTMPDVGKFLVAALQNPPALTPKALRVQSFITTPNRVLEEFQKQTQTKWNVTPAPLVEFRAMEEKMWERKDPIATPMTLLRIWAEGGTLYDRNDNELLGLEAKDLDSMEVAVERVLTAELNAPQDVITCKKSSIWAVGAAIRSILGSSASTAAKTTDCIPMTEAAFATISSIFTLGGLVGALASGPLCSRQGRRLAMQYTAVAFLIASVVESVANSVFVMALGRLINGLGAGAATVIVPLYISEVAPPGKRGFFGAFTQIGTNIGILSTQTLGYFLSHGSSWRWIMGAGAIVAGSHTAGLFFVPESPPWLAAHKGEVNKARDTLQRIRGKGANIEEEVATWGSHTDDDDVIVNERQGLLATGADAETALPSPRAVKSSPPVHMGFVQVIRDPFYRPAIVSVVGIMVSQQICGINSIIMYSVSLLDGMLPVNSALITIFISIINLFTTVACSPLPDRLGRKTCILLSIAGQGGSSLGLALSILFGAKMLSAVFVLLFVASFAVGLGPVPFIMASELVGQEAVGAVQSWALAANYVATFLVAQFFPIINTALNQAFGGAGYAFFMFAAFAAMCFAFISAYVPETLGKKDADEVWGRTATDRRMD</sequence>
<keyword evidence="6 10" id="KW-1133">Transmembrane helix</keyword>
<evidence type="ECO:0000256" key="8">
    <source>
        <dbReference type="ARBA" id="ARBA00023136"/>
    </source>
</evidence>
<dbReference type="InterPro" id="IPR008030">
    <property type="entry name" value="NmrA-like"/>
</dbReference>
<accession>A0AA97PMP8</accession>
<keyword evidence="7" id="KW-0560">Oxidoreductase</keyword>
<feature type="transmembrane region" description="Helical" evidence="10">
    <location>
        <begin position="687"/>
        <end position="708"/>
    </location>
</feature>
<dbReference type="PANTHER" id="PTHR23503:SF8">
    <property type="entry name" value="FACILITATED GLUCOSE TRANSPORTER PROTEIN 1"/>
    <property type="match status" value="1"/>
</dbReference>
<evidence type="ECO:0000256" key="5">
    <source>
        <dbReference type="ARBA" id="ARBA00022857"/>
    </source>
</evidence>
<dbReference type="PROSITE" id="PS00217">
    <property type="entry name" value="SUGAR_TRANSPORT_2"/>
    <property type="match status" value="1"/>
</dbReference>
<dbReference type="SUPFAM" id="SSF51735">
    <property type="entry name" value="NAD(P)-binding Rossmann-fold domains"/>
    <property type="match status" value="1"/>
</dbReference>
<evidence type="ECO:0000259" key="11">
    <source>
        <dbReference type="PROSITE" id="PS50850"/>
    </source>
</evidence>
<feature type="coiled-coil region" evidence="9">
    <location>
        <begin position="506"/>
        <end position="533"/>
    </location>
</feature>
<dbReference type="InterPro" id="IPR005828">
    <property type="entry name" value="MFS_sugar_transport-like"/>
</dbReference>
<reference evidence="12" key="1">
    <citation type="journal article" date="2012" name="PLoS Genet.">
        <title>Comparative analysis of the genomes of two field isolates of the rice blast fungus Magnaporthe oryzae.</title>
        <authorList>
            <person name="Xue M."/>
            <person name="Yang J."/>
            <person name="Li Z."/>
            <person name="Hu S."/>
            <person name="Yao N."/>
            <person name="Dean R.A."/>
            <person name="Zhao W."/>
            <person name="Shen M."/>
            <person name="Zhang H."/>
            <person name="Li C."/>
            <person name="Liu L."/>
            <person name="Cao L."/>
            <person name="Xu X."/>
            <person name="Xing Y."/>
            <person name="Hsiang T."/>
            <person name="Zhang Z."/>
            <person name="Xu J.R."/>
            <person name="Peng Y.L."/>
        </authorList>
    </citation>
    <scope>NUCLEOTIDE SEQUENCE</scope>
    <source>
        <strain evidence="12">Y34</strain>
    </source>
</reference>